<feature type="transmembrane region" description="Helical" evidence="1">
    <location>
        <begin position="64"/>
        <end position="81"/>
    </location>
</feature>
<keyword evidence="1" id="KW-1133">Transmembrane helix</keyword>
<dbReference type="EMBL" id="JARVUX010000002">
    <property type="protein sequence ID" value="MDH2335940.1"/>
    <property type="molecule type" value="Genomic_DNA"/>
</dbReference>
<gene>
    <name evidence="2" type="ORF">QDQ28_07025</name>
</gene>
<keyword evidence="1" id="KW-0812">Transmembrane</keyword>
<keyword evidence="1" id="KW-0472">Membrane</keyword>
<organism evidence="2 3">
    <name type="scientific">Clostridium perfringens</name>
    <dbReference type="NCBI Taxonomy" id="1502"/>
    <lineage>
        <taxon>Bacteria</taxon>
        <taxon>Bacillati</taxon>
        <taxon>Bacillota</taxon>
        <taxon>Clostridia</taxon>
        <taxon>Eubacteriales</taxon>
        <taxon>Clostridiaceae</taxon>
        <taxon>Clostridium</taxon>
    </lineage>
</organism>
<proteinExistence type="predicted"/>
<dbReference type="Proteomes" id="UP001222958">
    <property type="component" value="Unassembled WGS sequence"/>
</dbReference>
<evidence type="ECO:0000256" key="1">
    <source>
        <dbReference type="SAM" id="Phobius"/>
    </source>
</evidence>
<feature type="transmembrane region" description="Helical" evidence="1">
    <location>
        <begin position="88"/>
        <end position="106"/>
    </location>
</feature>
<evidence type="ECO:0000313" key="2">
    <source>
        <dbReference type="EMBL" id="MDH2335940.1"/>
    </source>
</evidence>
<feature type="transmembrane region" description="Helical" evidence="1">
    <location>
        <begin position="34"/>
        <end position="52"/>
    </location>
</feature>
<feature type="transmembrane region" description="Helical" evidence="1">
    <location>
        <begin position="6"/>
        <end position="27"/>
    </location>
</feature>
<comment type="caution">
    <text evidence="2">The sequence shown here is derived from an EMBL/GenBank/DDBJ whole genome shotgun (WGS) entry which is preliminary data.</text>
</comment>
<dbReference type="RefSeq" id="WP_198606181.1">
    <property type="nucleotide sequence ID" value="NZ_CP092481.1"/>
</dbReference>
<protein>
    <submittedName>
        <fullName evidence="2">Uncharacterized protein</fullName>
    </submittedName>
</protein>
<dbReference type="AlphaFoldDB" id="A0AAP4AA39"/>
<evidence type="ECO:0000313" key="3">
    <source>
        <dbReference type="Proteomes" id="UP001222958"/>
    </source>
</evidence>
<sequence>MALGYLLIFFVFILVISILGISLLFFLKNRKIKNVLFYFLVVWSILIAYLNASSLPTNYLGQQIMAWLFGSISIIAIIINLKKTGETNMPYTLVTISVFLGIFMMFF</sequence>
<name>A0AAP4AA39_CLOPF</name>
<accession>A0AAP4AA39</accession>
<reference evidence="2" key="1">
    <citation type="submission" date="2023-04" db="EMBL/GenBank/DDBJ databases">
        <title>Epidemiological investigation of Clostridium perfringens isolated from cattle.</title>
        <authorList>
            <person name="Tian R."/>
        </authorList>
    </citation>
    <scope>NUCLEOTIDE SEQUENCE</scope>
    <source>
        <strain evidence="2">ZWCP172</strain>
    </source>
</reference>